<evidence type="ECO:0000256" key="12">
    <source>
        <dbReference type="NCBIfam" id="TIGR00682"/>
    </source>
</evidence>
<dbReference type="PANTHER" id="PTHR42724:SF1">
    <property type="entry name" value="TETRAACYLDISACCHARIDE 4'-KINASE, MITOCHONDRIAL-RELATED"/>
    <property type="match status" value="1"/>
</dbReference>
<evidence type="ECO:0000256" key="5">
    <source>
        <dbReference type="ARBA" id="ARBA00022516"/>
    </source>
</evidence>
<protein>
    <recommendedName>
        <fullName evidence="4 12">Tetraacyldisaccharide 4'-kinase</fullName>
        <ecNumber evidence="3 12">2.7.1.130</ecNumber>
    </recommendedName>
</protein>
<dbReference type="PANTHER" id="PTHR42724">
    <property type="entry name" value="TETRAACYLDISACCHARIDE 4'-KINASE"/>
    <property type="match status" value="1"/>
</dbReference>
<dbReference type="InterPro" id="IPR003758">
    <property type="entry name" value="LpxK"/>
</dbReference>
<keyword evidence="6" id="KW-0441">Lipid A biosynthesis</keyword>
<evidence type="ECO:0000313" key="13">
    <source>
        <dbReference type="EMBL" id="GAA0725396.1"/>
    </source>
</evidence>
<dbReference type="Proteomes" id="UP001501758">
    <property type="component" value="Unassembled WGS sequence"/>
</dbReference>
<dbReference type="EMBL" id="BAAAGE010000003">
    <property type="protein sequence ID" value="GAA0725396.1"/>
    <property type="molecule type" value="Genomic_DNA"/>
</dbReference>
<name>A0ABN1J1M7_9FLAO</name>
<evidence type="ECO:0000256" key="8">
    <source>
        <dbReference type="ARBA" id="ARBA00022741"/>
    </source>
</evidence>
<dbReference type="EC" id="2.7.1.130" evidence="3 12"/>
<evidence type="ECO:0000256" key="11">
    <source>
        <dbReference type="ARBA" id="ARBA00023098"/>
    </source>
</evidence>
<dbReference type="SUPFAM" id="SSF52540">
    <property type="entry name" value="P-loop containing nucleoside triphosphate hydrolases"/>
    <property type="match status" value="1"/>
</dbReference>
<evidence type="ECO:0000256" key="2">
    <source>
        <dbReference type="ARBA" id="ARBA00004870"/>
    </source>
</evidence>
<evidence type="ECO:0000256" key="10">
    <source>
        <dbReference type="ARBA" id="ARBA00022840"/>
    </source>
</evidence>
<gene>
    <name evidence="13" type="primary">lpxK</name>
    <name evidence="13" type="ORF">GCM10009430_30990</name>
</gene>
<dbReference type="NCBIfam" id="TIGR00682">
    <property type="entry name" value="lpxK"/>
    <property type="match status" value="1"/>
</dbReference>
<comment type="caution">
    <text evidence="13">The sequence shown here is derived from an EMBL/GenBank/DDBJ whole genome shotgun (WGS) entry which is preliminary data.</text>
</comment>
<proteinExistence type="predicted"/>
<sequence>MGNLSVGGTGKSPMVEYLIRLLKDKAVLATLSRGYKRETKGFQLVKTSATAKDVGDEPLQFKKKFSEVLVAVDADRRNGIANIKKQVPNPEVILLDDAYQHRKVKAGMYILLSSYYDLYCDDIVLPTGNLREPRSGADRADVIVVTKCPNHLNNKEQIAIKDKLKVKPSQLVLFSTIHYGGFIMNTSDTKSIQNMKNTPFTLVTGIANPKPLIKYYSELGLEFTHINYPDHHNFSEQDINSLKAHPFIITTEKDYVRLVSHISSESLWYQPIEMQFINDQEKFDDYIISFIKK</sequence>
<keyword evidence="5" id="KW-0444">Lipid biosynthesis</keyword>
<dbReference type="InterPro" id="IPR027417">
    <property type="entry name" value="P-loop_NTPase"/>
</dbReference>
<accession>A0ABN1J1M7</accession>
<keyword evidence="7" id="KW-0808">Transferase</keyword>
<evidence type="ECO:0000256" key="9">
    <source>
        <dbReference type="ARBA" id="ARBA00022777"/>
    </source>
</evidence>
<comment type="function">
    <text evidence="1">Transfers the gamma-phosphate of ATP to the 4'-position of a tetraacyldisaccharide 1-phosphate intermediate (termed DS-1-P) to form tetraacyldisaccharide 1,4'-bis-phosphate (lipid IVA).</text>
</comment>
<keyword evidence="10" id="KW-0067">ATP-binding</keyword>
<keyword evidence="8" id="KW-0547">Nucleotide-binding</keyword>
<evidence type="ECO:0000256" key="1">
    <source>
        <dbReference type="ARBA" id="ARBA00002274"/>
    </source>
</evidence>
<evidence type="ECO:0000313" key="14">
    <source>
        <dbReference type="Proteomes" id="UP001501758"/>
    </source>
</evidence>
<evidence type="ECO:0000256" key="3">
    <source>
        <dbReference type="ARBA" id="ARBA00012071"/>
    </source>
</evidence>
<keyword evidence="14" id="KW-1185">Reference proteome</keyword>
<comment type="pathway">
    <text evidence="2">Glycolipid biosynthesis; lipid IV(A) biosynthesis; lipid IV(A) from (3R)-3-hydroxytetradecanoyl-[acyl-carrier-protein] and UDP-N-acetyl-alpha-D-glucosamine: step 6/6.</text>
</comment>
<keyword evidence="11" id="KW-0443">Lipid metabolism</keyword>
<evidence type="ECO:0000256" key="4">
    <source>
        <dbReference type="ARBA" id="ARBA00016436"/>
    </source>
</evidence>
<organism evidence="13 14">
    <name type="scientific">Aquimarina litoralis</name>
    <dbReference type="NCBI Taxonomy" id="584605"/>
    <lineage>
        <taxon>Bacteria</taxon>
        <taxon>Pseudomonadati</taxon>
        <taxon>Bacteroidota</taxon>
        <taxon>Flavobacteriia</taxon>
        <taxon>Flavobacteriales</taxon>
        <taxon>Flavobacteriaceae</taxon>
        <taxon>Aquimarina</taxon>
    </lineage>
</organism>
<evidence type="ECO:0000256" key="7">
    <source>
        <dbReference type="ARBA" id="ARBA00022679"/>
    </source>
</evidence>
<keyword evidence="9" id="KW-0418">Kinase</keyword>
<evidence type="ECO:0000256" key="6">
    <source>
        <dbReference type="ARBA" id="ARBA00022556"/>
    </source>
</evidence>
<reference evidence="13 14" key="1">
    <citation type="journal article" date="2019" name="Int. J. Syst. Evol. Microbiol.">
        <title>The Global Catalogue of Microorganisms (GCM) 10K type strain sequencing project: providing services to taxonomists for standard genome sequencing and annotation.</title>
        <authorList>
            <consortium name="The Broad Institute Genomics Platform"/>
            <consortium name="The Broad Institute Genome Sequencing Center for Infectious Disease"/>
            <person name="Wu L."/>
            <person name="Ma J."/>
        </authorList>
    </citation>
    <scope>NUCLEOTIDE SEQUENCE [LARGE SCALE GENOMIC DNA]</scope>
    <source>
        <strain evidence="13 14">JCM 15974</strain>
    </source>
</reference>
<dbReference type="Pfam" id="PF02606">
    <property type="entry name" value="LpxK"/>
    <property type="match status" value="1"/>
</dbReference>